<protein>
    <recommendedName>
        <fullName evidence="3">Restriction endonuclease</fullName>
    </recommendedName>
</protein>
<evidence type="ECO:0000313" key="2">
    <source>
        <dbReference type="Proteomes" id="UP001356704"/>
    </source>
</evidence>
<dbReference type="Proteomes" id="UP001356704">
    <property type="component" value="Unassembled WGS sequence"/>
</dbReference>
<comment type="caution">
    <text evidence="1">The sequence shown here is derived from an EMBL/GenBank/DDBJ whole genome shotgun (WGS) entry which is preliminary data.</text>
</comment>
<accession>A0ABU7W0A8</accession>
<dbReference type="RefSeq" id="WP_331808258.1">
    <property type="nucleotide sequence ID" value="NZ_JAZHOU010000001.1"/>
</dbReference>
<sequence length="220" mass="26331">MSLTITSEVIKNIWKTIESDLNAQQIVISSEKTLVFKFAWLLNTIDDFKVYNIDFEKNLFRRDFKDGKFLDLYFEVEIESIKHRVGIEFKFPHKKKSNSGQTQNIQKIINDLKKLDSLFQDDKIDLGVFLCATNEPYYLNIKKKTRKIKGSFKTFNGKKYLKDTEYPYNEKYKHRLKISNDIIFNWRNTDKISESYFSFLDPIFIRNDIENEKMKLNENL</sequence>
<evidence type="ECO:0008006" key="3">
    <source>
        <dbReference type="Google" id="ProtNLM"/>
    </source>
</evidence>
<dbReference type="EMBL" id="JAZHOU010000001">
    <property type="protein sequence ID" value="MEF3077415.1"/>
    <property type="molecule type" value="Genomic_DNA"/>
</dbReference>
<reference evidence="1 2" key="1">
    <citation type="submission" date="2024-02" db="EMBL/GenBank/DDBJ databases">
        <title>Winogradskyella poriferorum JCM 12885.</title>
        <authorList>
            <person name="Zhang D.-F."/>
            <person name="Fu Z.-Y."/>
        </authorList>
    </citation>
    <scope>NUCLEOTIDE SEQUENCE [LARGE SCALE GENOMIC DNA]</scope>
    <source>
        <strain evidence="1 2">JCM 12885</strain>
    </source>
</reference>
<gene>
    <name evidence="1" type="ORF">V1468_00230</name>
</gene>
<proteinExistence type="predicted"/>
<evidence type="ECO:0000313" key="1">
    <source>
        <dbReference type="EMBL" id="MEF3077415.1"/>
    </source>
</evidence>
<name>A0ABU7W0A8_9FLAO</name>
<organism evidence="1 2">
    <name type="scientific">Winogradskyella poriferorum</name>
    <dbReference type="NCBI Taxonomy" id="307627"/>
    <lineage>
        <taxon>Bacteria</taxon>
        <taxon>Pseudomonadati</taxon>
        <taxon>Bacteroidota</taxon>
        <taxon>Flavobacteriia</taxon>
        <taxon>Flavobacteriales</taxon>
        <taxon>Flavobacteriaceae</taxon>
        <taxon>Winogradskyella</taxon>
    </lineage>
</organism>
<keyword evidence="2" id="KW-1185">Reference proteome</keyword>